<keyword evidence="1" id="KW-1133">Transmembrane helix</keyword>
<sequence length="86" mass="10232">MQEEKNTGKLIGIKIFLIFAFIAIGYLAYKNYELSEKLNYYIEYTNEFHSNLYAQVDGSFRDGAHTLSISDIYYRKHFKKTEEEEK</sequence>
<dbReference type="RefSeq" id="WP_074933041.1">
    <property type="nucleotide sequence ID" value="NZ_FORI01000010.1"/>
</dbReference>
<protein>
    <submittedName>
        <fullName evidence="2">Uncharacterized protein</fullName>
    </submittedName>
</protein>
<proteinExistence type="predicted"/>
<keyword evidence="1" id="KW-0472">Membrane</keyword>
<dbReference type="Proteomes" id="UP000182737">
    <property type="component" value="Unassembled WGS sequence"/>
</dbReference>
<reference evidence="3" key="1">
    <citation type="submission" date="2016-10" db="EMBL/GenBank/DDBJ databases">
        <authorList>
            <person name="Varghese N."/>
            <person name="Submissions S."/>
        </authorList>
    </citation>
    <scope>NUCLEOTIDE SEQUENCE [LARGE SCALE GENOMIC DNA]</scope>
    <source>
        <strain evidence="3">XBD1002</strain>
    </source>
</reference>
<keyword evidence="3" id="KW-1185">Reference proteome</keyword>
<evidence type="ECO:0000313" key="3">
    <source>
        <dbReference type="Proteomes" id="UP000182737"/>
    </source>
</evidence>
<keyword evidence="1" id="KW-0812">Transmembrane</keyword>
<organism evidence="2 3">
    <name type="scientific">Treponema bryantii</name>
    <dbReference type="NCBI Taxonomy" id="163"/>
    <lineage>
        <taxon>Bacteria</taxon>
        <taxon>Pseudomonadati</taxon>
        <taxon>Spirochaetota</taxon>
        <taxon>Spirochaetia</taxon>
        <taxon>Spirochaetales</taxon>
        <taxon>Treponemataceae</taxon>
        <taxon>Treponema</taxon>
    </lineage>
</organism>
<feature type="transmembrane region" description="Helical" evidence="1">
    <location>
        <begin position="12"/>
        <end position="29"/>
    </location>
</feature>
<dbReference type="AlphaFoldDB" id="A0A1I3MMF2"/>
<dbReference type="EMBL" id="FORI01000010">
    <property type="protein sequence ID" value="SFI98304.1"/>
    <property type="molecule type" value="Genomic_DNA"/>
</dbReference>
<gene>
    <name evidence="2" type="ORF">SAMN04487775_1101</name>
</gene>
<accession>A0A1I3MMF2</accession>
<evidence type="ECO:0000256" key="1">
    <source>
        <dbReference type="SAM" id="Phobius"/>
    </source>
</evidence>
<name>A0A1I3MMF2_9SPIR</name>
<evidence type="ECO:0000313" key="2">
    <source>
        <dbReference type="EMBL" id="SFI98304.1"/>
    </source>
</evidence>